<keyword evidence="1" id="KW-0092">Biotin</keyword>
<dbReference type="Pfam" id="PF00364">
    <property type="entry name" value="Biotin_lipoyl"/>
    <property type="match status" value="1"/>
</dbReference>
<protein>
    <recommendedName>
        <fullName evidence="2">Lipoyl-binding domain-containing protein</fullName>
    </recommendedName>
</protein>
<name>A0A383A2W8_9ZZZZ</name>
<gene>
    <name evidence="3" type="ORF">METZ01_LOCUS455090</name>
</gene>
<organism evidence="3">
    <name type="scientific">marine metagenome</name>
    <dbReference type="NCBI Taxonomy" id="408172"/>
    <lineage>
        <taxon>unclassified sequences</taxon>
        <taxon>metagenomes</taxon>
        <taxon>ecological metagenomes</taxon>
    </lineage>
</organism>
<dbReference type="PANTHER" id="PTHR45266">
    <property type="entry name" value="OXALOACETATE DECARBOXYLASE ALPHA CHAIN"/>
    <property type="match status" value="1"/>
</dbReference>
<proteinExistence type="predicted"/>
<feature type="domain" description="Lipoyl-binding" evidence="2">
    <location>
        <begin position="1"/>
        <end position="72"/>
    </location>
</feature>
<dbReference type="EMBL" id="UINC01188828">
    <property type="protein sequence ID" value="SVE02236.1"/>
    <property type="molecule type" value="Genomic_DNA"/>
</dbReference>
<dbReference type="PROSITE" id="PS50968">
    <property type="entry name" value="BIOTINYL_LIPOYL"/>
    <property type="match status" value="1"/>
</dbReference>
<accession>A0A383A2W8</accession>
<dbReference type="InterPro" id="IPR050709">
    <property type="entry name" value="Biotin_Carboxyl_Carrier/Decarb"/>
</dbReference>
<reference evidence="3" key="1">
    <citation type="submission" date="2018-05" db="EMBL/GenBank/DDBJ databases">
        <authorList>
            <person name="Lanie J.A."/>
            <person name="Ng W.-L."/>
            <person name="Kazmierczak K.M."/>
            <person name="Andrzejewski T.M."/>
            <person name="Davidsen T.M."/>
            <person name="Wayne K.J."/>
            <person name="Tettelin H."/>
            <person name="Glass J.I."/>
            <person name="Rusch D."/>
            <person name="Podicherti R."/>
            <person name="Tsui H.-C.T."/>
            <person name="Winkler M.E."/>
        </authorList>
    </citation>
    <scope>NUCLEOTIDE SEQUENCE</scope>
</reference>
<sequence>MARQNVESEVTGNVWKVLLESGAQVSEGDVIMILESMKMEIPVEAPFDGTLVEVLVVPEEQVEEDQVVAIIDA</sequence>
<dbReference type="InterPro" id="IPR011053">
    <property type="entry name" value="Single_hybrid_motif"/>
</dbReference>
<dbReference type="PANTHER" id="PTHR45266:SF3">
    <property type="entry name" value="OXALOACETATE DECARBOXYLASE ALPHA CHAIN"/>
    <property type="match status" value="1"/>
</dbReference>
<dbReference type="InterPro" id="IPR000089">
    <property type="entry name" value="Biotin_lipoyl"/>
</dbReference>
<evidence type="ECO:0000259" key="2">
    <source>
        <dbReference type="PROSITE" id="PS50968"/>
    </source>
</evidence>
<dbReference type="CDD" id="cd06850">
    <property type="entry name" value="biotinyl_domain"/>
    <property type="match status" value="1"/>
</dbReference>
<evidence type="ECO:0000313" key="3">
    <source>
        <dbReference type="EMBL" id="SVE02236.1"/>
    </source>
</evidence>
<evidence type="ECO:0000256" key="1">
    <source>
        <dbReference type="ARBA" id="ARBA00023267"/>
    </source>
</evidence>
<dbReference type="SUPFAM" id="SSF51230">
    <property type="entry name" value="Single hybrid motif"/>
    <property type="match status" value="1"/>
</dbReference>
<dbReference type="AlphaFoldDB" id="A0A383A2W8"/>
<dbReference type="Gene3D" id="2.40.50.100">
    <property type="match status" value="1"/>
</dbReference>